<protein>
    <recommendedName>
        <fullName evidence="1">NAD-dependent epimerase/dehydratase domain-containing protein</fullName>
    </recommendedName>
</protein>
<evidence type="ECO:0000313" key="2">
    <source>
        <dbReference type="EMBL" id="KTT16407.1"/>
    </source>
</evidence>
<name>A0A147GPP0_9BURK</name>
<dbReference type="InterPro" id="IPR050177">
    <property type="entry name" value="Lipid_A_modif_metabolic_enz"/>
</dbReference>
<dbReference type="InterPro" id="IPR001509">
    <property type="entry name" value="Epimerase_deHydtase"/>
</dbReference>
<dbReference type="Gene3D" id="3.40.50.720">
    <property type="entry name" value="NAD(P)-binding Rossmann-like Domain"/>
    <property type="match status" value="1"/>
</dbReference>
<accession>A0A147GPP0</accession>
<keyword evidence="3" id="KW-1185">Reference proteome</keyword>
<dbReference type="AlphaFoldDB" id="A0A147GPP0"/>
<organism evidence="2 3">
    <name type="scientific">Pseudacidovorax intermedius</name>
    <dbReference type="NCBI Taxonomy" id="433924"/>
    <lineage>
        <taxon>Bacteria</taxon>
        <taxon>Pseudomonadati</taxon>
        <taxon>Pseudomonadota</taxon>
        <taxon>Betaproteobacteria</taxon>
        <taxon>Burkholderiales</taxon>
        <taxon>Comamonadaceae</taxon>
        <taxon>Pseudacidovorax</taxon>
    </lineage>
</organism>
<dbReference type="Proteomes" id="UP000072741">
    <property type="component" value="Unassembled WGS sequence"/>
</dbReference>
<dbReference type="PANTHER" id="PTHR43245:SF55">
    <property type="entry name" value="NAD(P)-BINDING DOMAIN-CONTAINING PROTEIN"/>
    <property type="match status" value="1"/>
</dbReference>
<comment type="caution">
    <text evidence="2">The sequence shown here is derived from an EMBL/GenBank/DDBJ whole genome shotgun (WGS) entry which is preliminary data.</text>
</comment>
<gene>
    <name evidence="2" type="ORF">NS331_18580</name>
</gene>
<feature type="domain" description="NAD-dependent epimerase/dehydratase" evidence="1">
    <location>
        <begin position="9"/>
        <end position="252"/>
    </location>
</feature>
<dbReference type="OrthoDB" id="9801056at2"/>
<evidence type="ECO:0000259" key="1">
    <source>
        <dbReference type="Pfam" id="PF01370"/>
    </source>
</evidence>
<proteinExistence type="predicted"/>
<dbReference type="InterPro" id="IPR036291">
    <property type="entry name" value="NAD(P)-bd_dom_sf"/>
</dbReference>
<dbReference type="PATRIC" id="fig|433924.3.peg.701"/>
<dbReference type="EMBL" id="LDSL01000126">
    <property type="protein sequence ID" value="KTT16407.1"/>
    <property type="molecule type" value="Genomic_DNA"/>
</dbReference>
<reference evidence="2 3" key="1">
    <citation type="journal article" date="2016" name="Front. Microbiol.">
        <title>Genomic Resource of Rice Seed Associated Bacteria.</title>
        <authorList>
            <person name="Midha S."/>
            <person name="Bansal K."/>
            <person name="Sharma S."/>
            <person name="Kumar N."/>
            <person name="Patil P.P."/>
            <person name="Chaudhry V."/>
            <person name="Patil P.B."/>
        </authorList>
    </citation>
    <scope>NUCLEOTIDE SEQUENCE [LARGE SCALE GENOMIC DNA]</scope>
    <source>
        <strain evidence="2 3">NS331</strain>
    </source>
</reference>
<sequence>MADTAPVTFVTGAAGFVGLALVEHLLARGETVVGWDAAPLPEGAQQALAALPGRFTALRGDVCDASAFEAALAVHRPQRLVILAAVTAAAERERRAPEGIFAVNLVAVTTAMRLAASQGVRRVLLASSGSAYGASGRGPGLLHETHTPLQPEGLYGISKMAAEAAARRLADLLGLDLCIGRLGTCFGPWERDTGVRDTPSAPLQALRLLRAGHAVRLSRPLRRDWLYVRDAAAALAALLDAAAPAQPVYNLAAGFEWSVADWCAWLCSQPGFEGADWAIADAGQAANVDPYADYDRASMAITALRRDTGFVPRYDLARAGADFLAWLQSQDELAHA</sequence>
<dbReference type="SUPFAM" id="SSF51735">
    <property type="entry name" value="NAD(P)-binding Rossmann-fold domains"/>
    <property type="match status" value="1"/>
</dbReference>
<dbReference type="RefSeq" id="WP_058643434.1">
    <property type="nucleotide sequence ID" value="NZ_LDSL01000126.1"/>
</dbReference>
<dbReference type="CDD" id="cd08946">
    <property type="entry name" value="SDR_e"/>
    <property type="match status" value="1"/>
</dbReference>
<evidence type="ECO:0000313" key="3">
    <source>
        <dbReference type="Proteomes" id="UP000072741"/>
    </source>
</evidence>
<dbReference type="PANTHER" id="PTHR43245">
    <property type="entry name" value="BIFUNCTIONAL POLYMYXIN RESISTANCE PROTEIN ARNA"/>
    <property type="match status" value="1"/>
</dbReference>
<dbReference type="Pfam" id="PF01370">
    <property type="entry name" value="Epimerase"/>
    <property type="match status" value="1"/>
</dbReference>